<gene>
    <name evidence="1" type="ORF">QUF54_11560</name>
</gene>
<name>A0ABT7VWP2_9GAMM</name>
<dbReference type="Proteomes" id="UP001171945">
    <property type="component" value="Unassembled WGS sequence"/>
</dbReference>
<comment type="caution">
    <text evidence="1">The sequence shown here is derived from an EMBL/GenBank/DDBJ whole genome shotgun (WGS) entry which is preliminary data.</text>
</comment>
<evidence type="ECO:0000313" key="2">
    <source>
        <dbReference type="Proteomes" id="UP001171945"/>
    </source>
</evidence>
<feature type="non-terminal residue" evidence="1">
    <location>
        <position position="1"/>
    </location>
</feature>
<keyword evidence="2" id="KW-1185">Reference proteome</keyword>
<evidence type="ECO:0000313" key="1">
    <source>
        <dbReference type="EMBL" id="MDM8563978.1"/>
    </source>
</evidence>
<protein>
    <recommendedName>
        <fullName evidence="3">Transposase</fullName>
    </recommendedName>
</protein>
<sequence length="223" mass="25591">TYHRDVCSVVIYVGNGAGSNDKGEHQVKCSDGEIILSWRYRVIHLWKMKAEKLLKLNRPALLALIGQTQIDNPKKLLPQVVKRLRAVADDEMRGRLFTALLALMNDKEMIDMIERMIARDNLLLDTPYIRRWREEGFKDGLEEGFEDGLEKGLKKGRTEGSVSARHRDLLDVLMLRFEPSLPVYHEIEEGLSTITNERNLKTLLTTAVQSEDLTVFKNVMDNL</sequence>
<organism evidence="1 2">
    <name type="scientific">Candidatus Marithioploca araucensis</name>
    <dbReference type="NCBI Taxonomy" id="70273"/>
    <lineage>
        <taxon>Bacteria</taxon>
        <taxon>Pseudomonadati</taxon>
        <taxon>Pseudomonadota</taxon>
        <taxon>Gammaproteobacteria</taxon>
        <taxon>Thiotrichales</taxon>
        <taxon>Thiotrichaceae</taxon>
        <taxon>Candidatus Marithioploca</taxon>
    </lineage>
</organism>
<accession>A0ABT7VWP2</accession>
<reference evidence="1" key="1">
    <citation type="submission" date="2023-06" db="EMBL/GenBank/DDBJ databases">
        <title>Uncultivated large filamentous bacteria from sulfidic sediments reveal new species and different genomic features in energy metabolism and defense.</title>
        <authorList>
            <person name="Fonseca A."/>
        </authorList>
    </citation>
    <scope>NUCLEOTIDE SEQUENCE</scope>
    <source>
        <strain evidence="1">HSG4</strain>
    </source>
</reference>
<dbReference type="PANTHER" id="PTHR34613">
    <property type="entry name" value="SLL0800 PROTEIN"/>
    <property type="match status" value="1"/>
</dbReference>
<dbReference type="PANTHER" id="PTHR34613:SF1">
    <property type="entry name" value="SLL6017 PROTEIN"/>
    <property type="match status" value="1"/>
</dbReference>
<proteinExistence type="predicted"/>
<dbReference type="EMBL" id="JAUCGM010001005">
    <property type="protein sequence ID" value="MDM8563978.1"/>
    <property type="molecule type" value="Genomic_DNA"/>
</dbReference>
<evidence type="ECO:0008006" key="3">
    <source>
        <dbReference type="Google" id="ProtNLM"/>
    </source>
</evidence>